<reference evidence="5" key="1">
    <citation type="submission" date="2016-10" db="EMBL/GenBank/DDBJ databases">
        <authorList>
            <person name="Varghese N."/>
            <person name="Submissions S."/>
        </authorList>
    </citation>
    <scope>NUCLEOTIDE SEQUENCE [LARGE SCALE GENOMIC DNA]</scope>
    <source>
        <strain evidence="5">CGMCC 1.10223</strain>
    </source>
</reference>
<organism evidence="4 5">
    <name type="scientific">Paenibacillus algorifonticola</name>
    <dbReference type="NCBI Taxonomy" id="684063"/>
    <lineage>
        <taxon>Bacteria</taxon>
        <taxon>Bacillati</taxon>
        <taxon>Bacillota</taxon>
        <taxon>Bacilli</taxon>
        <taxon>Bacillales</taxon>
        <taxon>Paenibacillaceae</taxon>
        <taxon>Paenibacillus</taxon>
    </lineage>
</organism>
<dbReference type="InterPro" id="IPR000873">
    <property type="entry name" value="AMP-dep_synth/lig_dom"/>
</dbReference>
<sequence length="543" mass="61693">LRTGFELVDGEPVQRIYPQVDFAVEYKQVANEREADELVCEFVRSFDLTKPPLLRVGLIELEQNRHILLFDMHHIISDGVSMEILVAEFVRLYGGEELSPLLIQYKDYAVWQQSESQKDRMKRQEAYWLEQFSGELPVLEMPTDFARPVFRSFKGDTYEFVIDARKSAALRQLAAESGATLYMVLLALYTTLLHKYSGQEDIIVGSPIAGRSHGDLEPLIGMFVNTLAIRSYPLGEKSFRSFLKEIQETTMQAYENQDYPFEELVEKVRVSRDVSRNPLFDTLLVMQNVEEGEFAINGLRLAPFANERSIAKFDLTLEIAEDADKLACGIEYTTALYTRETAERLAKHFDRLIETVIQTPSATLETLDMMTSEERIQLLTVFNDTDADYPREKTIHVLFEEQAERHPEAVAVEYEDERLTYRELNERANRLARTLRNQGVGADQLVGIMAERSPSMVIGILAILKAGGAYVPIDPEYPEERIRYMLDDSGAGVLLLQAHLRDKATFAGVCLLLDDEQTYAADSASLVSVNQPNDLAYVIYTSG</sequence>
<dbReference type="GO" id="GO:0005829">
    <property type="term" value="C:cytosol"/>
    <property type="evidence" value="ECO:0007669"/>
    <property type="project" value="TreeGrafter"/>
</dbReference>
<dbReference type="GO" id="GO:0043041">
    <property type="term" value="P:amino acid activation for nonribosomal peptide biosynthetic process"/>
    <property type="evidence" value="ECO:0007669"/>
    <property type="project" value="TreeGrafter"/>
</dbReference>
<keyword evidence="5" id="KW-1185">Reference proteome</keyword>
<dbReference type="SUPFAM" id="SSF52777">
    <property type="entry name" value="CoA-dependent acyltransferases"/>
    <property type="match status" value="2"/>
</dbReference>
<feature type="non-terminal residue" evidence="4">
    <location>
        <position position="1"/>
    </location>
</feature>
<dbReference type="Pfam" id="PF00668">
    <property type="entry name" value="Condensation"/>
    <property type="match status" value="1"/>
</dbReference>
<dbReference type="Gene3D" id="3.30.559.30">
    <property type="entry name" value="Nonribosomal peptide synthetase, condensation domain"/>
    <property type="match status" value="1"/>
</dbReference>
<evidence type="ECO:0000256" key="1">
    <source>
        <dbReference type="ARBA" id="ARBA00022737"/>
    </source>
</evidence>
<dbReference type="InterPro" id="IPR001242">
    <property type="entry name" value="Condensation_dom"/>
</dbReference>
<dbReference type="SUPFAM" id="SSF56801">
    <property type="entry name" value="Acetyl-CoA synthetase-like"/>
    <property type="match status" value="1"/>
</dbReference>
<name>A0A1I2J986_9BACL</name>
<accession>A0A1I2J986</accession>
<dbReference type="Proteomes" id="UP000183410">
    <property type="component" value="Unassembled WGS sequence"/>
</dbReference>
<feature type="non-terminal residue" evidence="4">
    <location>
        <position position="543"/>
    </location>
</feature>
<dbReference type="InterPro" id="IPR023213">
    <property type="entry name" value="CAT-like_dom_sf"/>
</dbReference>
<dbReference type="GO" id="GO:0044550">
    <property type="term" value="P:secondary metabolite biosynthetic process"/>
    <property type="evidence" value="ECO:0007669"/>
    <property type="project" value="TreeGrafter"/>
</dbReference>
<evidence type="ECO:0000313" key="4">
    <source>
        <dbReference type="EMBL" id="SFF50560.1"/>
    </source>
</evidence>
<keyword evidence="1" id="KW-0677">Repeat</keyword>
<dbReference type="FunFam" id="3.40.50.980:FF:000001">
    <property type="entry name" value="Non-ribosomal peptide synthetase"/>
    <property type="match status" value="1"/>
</dbReference>
<dbReference type="GO" id="GO:0031177">
    <property type="term" value="F:phosphopantetheine binding"/>
    <property type="evidence" value="ECO:0007669"/>
    <property type="project" value="TreeGrafter"/>
</dbReference>
<proteinExistence type="predicted"/>
<evidence type="ECO:0000259" key="3">
    <source>
        <dbReference type="Pfam" id="PF00668"/>
    </source>
</evidence>
<feature type="domain" description="Condensation" evidence="3">
    <location>
        <begin position="1"/>
        <end position="379"/>
    </location>
</feature>
<dbReference type="GO" id="GO:0008610">
    <property type="term" value="P:lipid biosynthetic process"/>
    <property type="evidence" value="ECO:0007669"/>
    <property type="project" value="UniProtKB-ARBA"/>
</dbReference>
<evidence type="ECO:0000259" key="2">
    <source>
        <dbReference type="Pfam" id="PF00501"/>
    </source>
</evidence>
<dbReference type="PANTHER" id="PTHR45527">
    <property type="entry name" value="NONRIBOSOMAL PEPTIDE SYNTHETASE"/>
    <property type="match status" value="1"/>
</dbReference>
<protein>
    <submittedName>
        <fullName evidence="4">HxxPF-repeated domain-containing protein</fullName>
    </submittedName>
</protein>
<evidence type="ECO:0000313" key="5">
    <source>
        <dbReference type="Proteomes" id="UP000183410"/>
    </source>
</evidence>
<dbReference type="Pfam" id="PF00501">
    <property type="entry name" value="AMP-binding"/>
    <property type="match status" value="1"/>
</dbReference>
<dbReference type="Gene3D" id="3.30.559.10">
    <property type="entry name" value="Chloramphenicol acetyltransferase-like domain"/>
    <property type="match status" value="1"/>
</dbReference>
<feature type="domain" description="AMP-dependent synthetase/ligase" evidence="2">
    <location>
        <begin position="399"/>
        <end position="543"/>
    </location>
</feature>
<dbReference type="Gene3D" id="3.40.50.980">
    <property type="match status" value="2"/>
</dbReference>
<dbReference type="EMBL" id="FONN01000071">
    <property type="protein sequence ID" value="SFF50560.1"/>
    <property type="molecule type" value="Genomic_DNA"/>
</dbReference>
<dbReference type="CDD" id="cd19531">
    <property type="entry name" value="LCL_NRPS-like"/>
    <property type="match status" value="1"/>
</dbReference>
<dbReference type="GO" id="GO:0003824">
    <property type="term" value="F:catalytic activity"/>
    <property type="evidence" value="ECO:0007669"/>
    <property type="project" value="InterPro"/>
</dbReference>
<dbReference type="AlphaFoldDB" id="A0A1I2J986"/>
<gene>
    <name evidence="4" type="ORF">SAMN04487969_1711</name>
</gene>
<dbReference type="PANTHER" id="PTHR45527:SF1">
    <property type="entry name" value="FATTY ACID SYNTHASE"/>
    <property type="match status" value="1"/>
</dbReference>